<keyword evidence="1" id="KW-1133">Transmembrane helix</keyword>
<protein>
    <submittedName>
        <fullName evidence="2">Uncharacterized protein</fullName>
    </submittedName>
</protein>
<dbReference type="AlphaFoldDB" id="A0A930VQ73"/>
<dbReference type="EMBL" id="JADKPO010000016">
    <property type="protein sequence ID" value="MBF4768682.1"/>
    <property type="molecule type" value="Genomic_DNA"/>
</dbReference>
<gene>
    <name evidence="2" type="ORF">ISU10_13000</name>
</gene>
<accession>A0A930VQ73</accession>
<keyword evidence="1" id="KW-0812">Transmembrane</keyword>
<proteinExistence type="predicted"/>
<keyword evidence="1" id="KW-0472">Membrane</keyword>
<keyword evidence="3" id="KW-1185">Reference proteome</keyword>
<dbReference type="RefSeq" id="WP_194696835.1">
    <property type="nucleotide sequence ID" value="NZ_JADKPO010000016.1"/>
</dbReference>
<evidence type="ECO:0000313" key="3">
    <source>
        <dbReference type="Proteomes" id="UP000660668"/>
    </source>
</evidence>
<evidence type="ECO:0000313" key="2">
    <source>
        <dbReference type="EMBL" id="MBF4768682.1"/>
    </source>
</evidence>
<reference evidence="2" key="1">
    <citation type="submission" date="2020-11" db="EMBL/GenBank/DDBJ databases">
        <title>Nocardioides cynanchi sp. nov., isolated from soil of rhizosphere of Cynanchum wilfordii.</title>
        <authorList>
            <person name="Lee J.-S."/>
            <person name="Suh M.K."/>
            <person name="Kim J.-S."/>
        </authorList>
    </citation>
    <scope>NUCLEOTIDE SEQUENCE</scope>
    <source>
        <strain evidence="2">KCTC 19276</strain>
    </source>
</reference>
<comment type="caution">
    <text evidence="2">The sequence shown here is derived from an EMBL/GenBank/DDBJ whole genome shotgun (WGS) entry which is preliminary data.</text>
</comment>
<evidence type="ECO:0000256" key="1">
    <source>
        <dbReference type="SAM" id="Phobius"/>
    </source>
</evidence>
<dbReference type="Proteomes" id="UP000660668">
    <property type="component" value="Unassembled WGS sequence"/>
</dbReference>
<feature type="transmembrane region" description="Helical" evidence="1">
    <location>
        <begin position="42"/>
        <end position="61"/>
    </location>
</feature>
<name>A0A930VQ73_9ACTN</name>
<sequence>MARSRKSLAASAGGWFLVALLAAVVGTITDGTDADWLSELMVYPAGLGVGWGLVNVVRALLPDRWRTARSRQAPEHRGSDPGEN</sequence>
<organism evidence="2 3">
    <name type="scientific">Nocardioides agariphilus</name>
    <dbReference type="NCBI Taxonomy" id="433664"/>
    <lineage>
        <taxon>Bacteria</taxon>
        <taxon>Bacillati</taxon>
        <taxon>Actinomycetota</taxon>
        <taxon>Actinomycetes</taxon>
        <taxon>Propionibacteriales</taxon>
        <taxon>Nocardioidaceae</taxon>
        <taxon>Nocardioides</taxon>
    </lineage>
</organism>